<dbReference type="PANTHER" id="PTHR43569">
    <property type="entry name" value="AMIDOHYDROLASE"/>
    <property type="match status" value="1"/>
</dbReference>
<evidence type="ECO:0000259" key="2">
    <source>
        <dbReference type="Pfam" id="PF04909"/>
    </source>
</evidence>
<accession>A0A448YPQ6</accession>
<evidence type="ECO:0000256" key="1">
    <source>
        <dbReference type="ARBA" id="ARBA00038310"/>
    </source>
</evidence>
<feature type="domain" description="Amidohydrolase-related" evidence="2">
    <location>
        <begin position="101"/>
        <end position="292"/>
    </location>
</feature>
<dbReference type="Proteomes" id="UP000290900">
    <property type="component" value="Unassembled WGS sequence"/>
</dbReference>
<protein>
    <submittedName>
        <fullName evidence="3">DEKNAAC103957</fullName>
    </submittedName>
</protein>
<dbReference type="InterPro" id="IPR052350">
    <property type="entry name" value="Metallo-dep_Lactonases"/>
</dbReference>
<dbReference type="GO" id="GO:0016787">
    <property type="term" value="F:hydrolase activity"/>
    <property type="evidence" value="ECO:0007669"/>
    <property type="project" value="InterPro"/>
</dbReference>
<dbReference type="Gene3D" id="3.20.20.140">
    <property type="entry name" value="Metal-dependent hydrolases"/>
    <property type="match status" value="1"/>
</dbReference>
<gene>
    <name evidence="3" type="ORF">BRENAR_LOCUS3612</name>
</gene>
<dbReference type="AlphaFoldDB" id="A0A448YPQ6"/>
<dbReference type="SUPFAM" id="SSF51556">
    <property type="entry name" value="Metallo-dependent hydrolases"/>
    <property type="match status" value="1"/>
</dbReference>
<dbReference type="InterPro" id="IPR006680">
    <property type="entry name" value="Amidohydro-rel"/>
</dbReference>
<dbReference type="PANTHER" id="PTHR43569:SF2">
    <property type="entry name" value="AMIDOHYDROLASE-RELATED DOMAIN-CONTAINING PROTEIN"/>
    <property type="match status" value="1"/>
</dbReference>
<reference evidence="3 4" key="1">
    <citation type="submission" date="2018-12" db="EMBL/GenBank/DDBJ databases">
        <authorList>
            <person name="Tiukova I."/>
            <person name="Dainat J."/>
        </authorList>
    </citation>
    <scope>NUCLEOTIDE SEQUENCE [LARGE SCALE GENOMIC DNA]</scope>
</reference>
<organism evidence="3 4">
    <name type="scientific">Brettanomyces naardenensis</name>
    <name type="common">Yeast</name>
    <dbReference type="NCBI Taxonomy" id="13370"/>
    <lineage>
        <taxon>Eukaryota</taxon>
        <taxon>Fungi</taxon>
        <taxon>Dikarya</taxon>
        <taxon>Ascomycota</taxon>
        <taxon>Saccharomycotina</taxon>
        <taxon>Pichiomycetes</taxon>
        <taxon>Pichiales</taxon>
        <taxon>Pichiaceae</taxon>
        <taxon>Brettanomyces</taxon>
    </lineage>
</organism>
<dbReference type="OrthoDB" id="2135488at2759"/>
<evidence type="ECO:0000313" key="3">
    <source>
        <dbReference type="EMBL" id="VEU22881.1"/>
    </source>
</evidence>
<dbReference type="Pfam" id="PF04909">
    <property type="entry name" value="Amidohydro_2"/>
    <property type="match status" value="1"/>
</dbReference>
<name>A0A448YPQ6_BRENA</name>
<dbReference type="InParanoid" id="A0A448YPQ6"/>
<sequence>MSEDLPIYYDHSYSVYESECPIKDTRFQPRGAIFIEADVKTTDDDWQPAIDEYKMVAVESTANQGLVGIIPWAPLNLGRSDLEKFHLEILAAGTPHSNSLVKGYRYLLQDKPDGAMLDEKFIDALNWLGEKGLVFDLGIDFHRRGAKQLNEFITLLGKCHNVRFMMNHFAKPDIGREESFEEWRILMMRIIEASENSSNELYFKFSGLFEEFGNVENVDDITIINKSIPYFRFLLKAVDTKKLLWASDWPVCSMVSGKAAFKRWSDITERIFDILGVEDDIRESIYGENALNGYNIK</sequence>
<comment type="similarity">
    <text evidence="1">Belongs to the metallo-dependent hydrolases superfamily.</text>
</comment>
<dbReference type="EMBL" id="CAACVR010000032">
    <property type="protein sequence ID" value="VEU22881.1"/>
    <property type="molecule type" value="Genomic_DNA"/>
</dbReference>
<proteinExistence type="inferred from homology"/>
<dbReference type="InterPro" id="IPR032466">
    <property type="entry name" value="Metal_Hydrolase"/>
</dbReference>
<evidence type="ECO:0000313" key="4">
    <source>
        <dbReference type="Proteomes" id="UP000290900"/>
    </source>
</evidence>
<dbReference type="STRING" id="13370.A0A448YPQ6"/>
<keyword evidence="4" id="KW-1185">Reference proteome</keyword>